<gene>
    <name evidence="3" type="ORF">AB5L97_17500</name>
</gene>
<dbReference type="GO" id="GO:0046872">
    <property type="term" value="F:metal ion binding"/>
    <property type="evidence" value="ECO:0007669"/>
    <property type="project" value="UniProtKB-KW"/>
</dbReference>
<dbReference type="InterPro" id="IPR008972">
    <property type="entry name" value="Cupredoxin"/>
</dbReference>
<dbReference type="AlphaFoldDB" id="A0AB39L2D8"/>
<evidence type="ECO:0000313" key="3">
    <source>
        <dbReference type="EMBL" id="XDP45036.1"/>
    </source>
</evidence>
<dbReference type="Gene3D" id="2.60.40.420">
    <property type="entry name" value="Cupredoxins - blue copper proteins"/>
    <property type="match status" value="1"/>
</dbReference>
<name>A0AB39L2D8_9MICC</name>
<dbReference type="Pfam" id="PF06525">
    <property type="entry name" value="SoxE"/>
    <property type="match status" value="1"/>
</dbReference>
<accession>A0AB39L2D8</accession>
<protein>
    <submittedName>
        <fullName evidence="3">Sulfocyanin-like copper-binding protein</fullName>
    </submittedName>
</protein>
<proteinExistence type="predicted"/>
<dbReference type="PROSITE" id="PS00079">
    <property type="entry name" value="MULTICOPPER_OXIDASE1"/>
    <property type="match status" value="1"/>
</dbReference>
<dbReference type="InterPro" id="IPR049544">
    <property type="entry name" value="SoxE-like_C"/>
</dbReference>
<sequence>MNGSPSTRTIVLSVAAALVLTAASLLGVALLMPAGPFSLPGSPVQGTACSAPSFAGPTVKVTLSDMGSMLGGPRMRGGMRLSSDRASVPSGKVSFAVTNAGSVPHELVILPLPAGQVPGTRSVGADGRVDETGSVGEASASCAEGAGEGILPGASSWVTVELKPGTYELVCNLPGHYWAGMHTVLTAR</sequence>
<dbReference type="RefSeq" id="WP_307956081.1">
    <property type="nucleotide sequence ID" value="NZ_CP163302.1"/>
</dbReference>
<keyword evidence="1" id="KW-0479">Metal-binding</keyword>
<dbReference type="EMBL" id="CP163302">
    <property type="protein sequence ID" value="XDP45036.1"/>
    <property type="molecule type" value="Genomic_DNA"/>
</dbReference>
<reference evidence="3" key="1">
    <citation type="submission" date="2024-07" db="EMBL/GenBank/DDBJ databases">
        <authorList>
            <person name="fu j."/>
        </authorList>
    </citation>
    <scope>NUCLEOTIDE SEQUENCE</scope>
    <source>
        <strain evidence="3">P10A9</strain>
    </source>
</reference>
<evidence type="ECO:0000256" key="1">
    <source>
        <dbReference type="ARBA" id="ARBA00022723"/>
    </source>
</evidence>
<evidence type="ECO:0000259" key="2">
    <source>
        <dbReference type="Pfam" id="PF06525"/>
    </source>
</evidence>
<dbReference type="InterPro" id="IPR033138">
    <property type="entry name" value="Cu_oxidase_CS"/>
</dbReference>
<dbReference type="KEGG" id="spue:AB5L97_17500"/>
<organism evidence="3">
    <name type="scientific">Sinomonas puerhi</name>
    <dbReference type="NCBI Taxonomy" id="3238584"/>
    <lineage>
        <taxon>Bacteria</taxon>
        <taxon>Bacillati</taxon>
        <taxon>Actinomycetota</taxon>
        <taxon>Actinomycetes</taxon>
        <taxon>Micrococcales</taxon>
        <taxon>Micrococcaceae</taxon>
        <taxon>Sinomonas</taxon>
    </lineage>
</organism>
<feature type="domain" description="Sulfocyanin-like C-terminal" evidence="2">
    <location>
        <begin position="89"/>
        <end position="186"/>
    </location>
</feature>
<dbReference type="SUPFAM" id="SSF49503">
    <property type="entry name" value="Cupredoxins"/>
    <property type="match status" value="1"/>
</dbReference>